<keyword evidence="3" id="KW-0106">Calcium</keyword>
<dbReference type="Proteomes" id="UP000789595">
    <property type="component" value="Unassembled WGS sequence"/>
</dbReference>
<dbReference type="EMBL" id="CAKKNE010000005">
    <property type="protein sequence ID" value="CAH0376070.1"/>
    <property type="molecule type" value="Genomic_DNA"/>
</dbReference>
<reference evidence="6" key="1">
    <citation type="submission" date="2021-11" db="EMBL/GenBank/DDBJ databases">
        <authorList>
            <consortium name="Genoscope - CEA"/>
            <person name="William W."/>
        </authorList>
    </citation>
    <scope>NUCLEOTIDE SEQUENCE</scope>
</reference>
<dbReference type="PANTHER" id="PTHR34524">
    <property type="entry name" value="CALCYPHOSIN"/>
    <property type="match status" value="1"/>
</dbReference>
<dbReference type="SMART" id="SM00054">
    <property type="entry name" value="EFh"/>
    <property type="match status" value="4"/>
</dbReference>
<comment type="caution">
    <text evidence="6">The sequence shown here is derived from an EMBL/GenBank/DDBJ whole genome shotgun (WGS) entry which is preliminary data.</text>
</comment>
<dbReference type="PROSITE" id="PS00018">
    <property type="entry name" value="EF_HAND_1"/>
    <property type="match status" value="4"/>
</dbReference>
<dbReference type="Gene3D" id="1.10.238.10">
    <property type="entry name" value="EF-hand"/>
    <property type="match status" value="2"/>
</dbReference>
<evidence type="ECO:0000259" key="5">
    <source>
        <dbReference type="PROSITE" id="PS50222"/>
    </source>
</evidence>
<dbReference type="SUPFAM" id="SSF47473">
    <property type="entry name" value="EF-hand"/>
    <property type="match status" value="1"/>
</dbReference>
<feature type="domain" description="EF-hand" evidence="5">
    <location>
        <begin position="168"/>
        <end position="203"/>
    </location>
</feature>
<feature type="compositionally biased region" description="Basic and acidic residues" evidence="4">
    <location>
        <begin position="62"/>
        <end position="71"/>
    </location>
</feature>
<organism evidence="6 7">
    <name type="scientific">Pelagomonas calceolata</name>
    <dbReference type="NCBI Taxonomy" id="35677"/>
    <lineage>
        <taxon>Eukaryota</taxon>
        <taxon>Sar</taxon>
        <taxon>Stramenopiles</taxon>
        <taxon>Ochrophyta</taxon>
        <taxon>Pelagophyceae</taxon>
        <taxon>Pelagomonadales</taxon>
        <taxon>Pelagomonadaceae</taxon>
        <taxon>Pelagomonas</taxon>
    </lineage>
</organism>
<evidence type="ECO:0000313" key="6">
    <source>
        <dbReference type="EMBL" id="CAH0376070.1"/>
    </source>
</evidence>
<dbReference type="InterPro" id="IPR011992">
    <property type="entry name" value="EF-hand-dom_pair"/>
</dbReference>
<dbReference type="InterPro" id="IPR002048">
    <property type="entry name" value="EF_hand_dom"/>
</dbReference>
<evidence type="ECO:0000256" key="4">
    <source>
        <dbReference type="SAM" id="MobiDB-lite"/>
    </source>
</evidence>
<keyword evidence="1" id="KW-0479">Metal-binding</keyword>
<proteinExistence type="predicted"/>
<name>A0A8J2SSF8_9STRA</name>
<feature type="domain" description="EF-hand" evidence="5">
    <location>
        <begin position="355"/>
        <end position="390"/>
    </location>
</feature>
<gene>
    <name evidence="6" type="ORF">PECAL_5P06240</name>
</gene>
<accession>A0A8J2SSF8</accession>
<feature type="region of interest" description="Disordered" evidence="4">
    <location>
        <begin position="36"/>
        <end position="108"/>
    </location>
</feature>
<evidence type="ECO:0000256" key="2">
    <source>
        <dbReference type="ARBA" id="ARBA00022737"/>
    </source>
</evidence>
<dbReference type="OrthoDB" id="313446at2759"/>
<keyword evidence="2" id="KW-0677">Repeat</keyword>
<dbReference type="GO" id="GO:0005509">
    <property type="term" value="F:calcium ion binding"/>
    <property type="evidence" value="ECO:0007669"/>
    <property type="project" value="InterPro"/>
</dbReference>
<feature type="domain" description="EF-hand" evidence="5">
    <location>
        <begin position="319"/>
        <end position="354"/>
    </location>
</feature>
<protein>
    <recommendedName>
        <fullName evidence="5">EF-hand domain-containing protein</fullName>
    </recommendedName>
</protein>
<keyword evidence="7" id="KW-1185">Reference proteome</keyword>
<dbReference type="PROSITE" id="PS50222">
    <property type="entry name" value="EF_HAND_2"/>
    <property type="match status" value="3"/>
</dbReference>
<dbReference type="PANTHER" id="PTHR34524:SF6">
    <property type="entry name" value="CALCYPHOSINE LIKE"/>
    <property type="match status" value="1"/>
</dbReference>
<sequence length="482" mass="53729">MQDYLAHPSDLSKGHTVIVDGRRLTMANLGKDIVHGEVKLQGPPRPSIKKQFPQEPSPFSPDRSRQREHTGVKRIPPPDGKPVKPLPILRRGVAPAQRESELEQPRRMRKSGEAIAKWQQVDYDTLNPCGIQYENDYKHKPEGENVYEEDMSAKARFREACFGGGHGASMGLIRHIFKRFDTDGDGMLTRDELRLGLQSRNRDITHFDAFWTEIDRDANDKIDMLELARALAEDQEDNLFLNADESMPPAGSPAPVSVNRGKRDGGAIAEWQRAPYDILSPGPRPESPFKEFPNSPVRTSLDRLKRQLSLACHGAGAGASMGLLRSIFKHFDKDGNGRISTDELKRGLRMHGVEVADDDLTAISKEMDLNKDGFVSLSEFAHAICGGFEELTPEEARARRPPMSPQKLRQDFDAIPTSVIRKVFADLVRSGCPKKVPCARLAEALRRHALLDVTENDLKELSSADALTIEELYAAAYREAGA</sequence>
<evidence type="ECO:0000256" key="1">
    <source>
        <dbReference type="ARBA" id="ARBA00022723"/>
    </source>
</evidence>
<dbReference type="InterPro" id="IPR018247">
    <property type="entry name" value="EF_Hand_1_Ca_BS"/>
</dbReference>
<evidence type="ECO:0000313" key="7">
    <source>
        <dbReference type="Proteomes" id="UP000789595"/>
    </source>
</evidence>
<dbReference type="InterPro" id="IPR051581">
    <property type="entry name" value="Ca-bind"/>
</dbReference>
<dbReference type="Pfam" id="PF13499">
    <property type="entry name" value="EF-hand_7"/>
    <property type="match status" value="2"/>
</dbReference>
<dbReference type="AlphaFoldDB" id="A0A8J2SSF8"/>
<feature type="compositionally biased region" description="Basic and acidic residues" evidence="4">
    <location>
        <begin position="98"/>
        <end position="108"/>
    </location>
</feature>
<evidence type="ECO:0000256" key="3">
    <source>
        <dbReference type="ARBA" id="ARBA00022837"/>
    </source>
</evidence>
<dbReference type="CDD" id="cd00051">
    <property type="entry name" value="EFh"/>
    <property type="match status" value="2"/>
</dbReference>